<evidence type="ECO:0000313" key="2">
    <source>
        <dbReference type="EMBL" id="CAF4556252.1"/>
    </source>
</evidence>
<dbReference type="InterPro" id="IPR052201">
    <property type="entry name" value="LRR-containing_regulator"/>
</dbReference>
<dbReference type="AlphaFoldDB" id="A0A8S2YNH7"/>
<evidence type="ECO:0000313" key="3">
    <source>
        <dbReference type="Proteomes" id="UP000681722"/>
    </source>
</evidence>
<dbReference type="InterPro" id="IPR032675">
    <property type="entry name" value="LRR_dom_sf"/>
</dbReference>
<dbReference type="Gene3D" id="3.80.10.10">
    <property type="entry name" value="Ribonuclease Inhibitor"/>
    <property type="match status" value="1"/>
</dbReference>
<evidence type="ECO:0000256" key="1">
    <source>
        <dbReference type="ARBA" id="ARBA00022737"/>
    </source>
</evidence>
<sequence>MTQLSSLRLAIKLPAIDNAFEQVTDILANDLKVNNTLIQLHLGGNEISERGGKALAEALKVNNTLTKLGLQGNQISDRGLDALSEALKVNNTLTQLDLGGNQIRGGEALGEALK</sequence>
<dbReference type="Pfam" id="PF13516">
    <property type="entry name" value="LRR_6"/>
    <property type="match status" value="3"/>
</dbReference>
<name>A0A8S2YNH7_9BILA</name>
<feature type="non-terminal residue" evidence="2">
    <location>
        <position position="114"/>
    </location>
</feature>
<gene>
    <name evidence="2" type="ORF">SRO942_LOCUS47192</name>
</gene>
<dbReference type="EMBL" id="CAJOBC010116957">
    <property type="protein sequence ID" value="CAF4556252.1"/>
    <property type="molecule type" value="Genomic_DNA"/>
</dbReference>
<proteinExistence type="predicted"/>
<dbReference type="Proteomes" id="UP000681722">
    <property type="component" value="Unassembled WGS sequence"/>
</dbReference>
<protein>
    <recommendedName>
        <fullName evidence="4">NLRC3</fullName>
    </recommendedName>
</protein>
<evidence type="ECO:0008006" key="4">
    <source>
        <dbReference type="Google" id="ProtNLM"/>
    </source>
</evidence>
<dbReference type="PANTHER" id="PTHR24111:SF0">
    <property type="entry name" value="LEUCINE-RICH REPEAT-CONTAINING PROTEIN"/>
    <property type="match status" value="1"/>
</dbReference>
<dbReference type="SUPFAM" id="SSF52047">
    <property type="entry name" value="RNI-like"/>
    <property type="match status" value="1"/>
</dbReference>
<accession>A0A8S2YNH7</accession>
<reference evidence="2" key="1">
    <citation type="submission" date="2021-02" db="EMBL/GenBank/DDBJ databases">
        <authorList>
            <person name="Nowell W R."/>
        </authorList>
    </citation>
    <scope>NUCLEOTIDE SEQUENCE</scope>
</reference>
<dbReference type="PANTHER" id="PTHR24111">
    <property type="entry name" value="LEUCINE-RICH REPEAT-CONTAINING PROTEIN 34"/>
    <property type="match status" value="1"/>
</dbReference>
<dbReference type="SMART" id="SM00368">
    <property type="entry name" value="LRR_RI"/>
    <property type="match status" value="2"/>
</dbReference>
<comment type="caution">
    <text evidence="2">The sequence shown here is derived from an EMBL/GenBank/DDBJ whole genome shotgun (WGS) entry which is preliminary data.</text>
</comment>
<organism evidence="2 3">
    <name type="scientific">Didymodactylos carnosus</name>
    <dbReference type="NCBI Taxonomy" id="1234261"/>
    <lineage>
        <taxon>Eukaryota</taxon>
        <taxon>Metazoa</taxon>
        <taxon>Spiralia</taxon>
        <taxon>Gnathifera</taxon>
        <taxon>Rotifera</taxon>
        <taxon>Eurotatoria</taxon>
        <taxon>Bdelloidea</taxon>
        <taxon>Philodinida</taxon>
        <taxon>Philodinidae</taxon>
        <taxon>Didymodactylos</taxon>
    </lineage>
</organism>
<dbReference type="InterPro" id="IPR001611">
    <property type="entry name" value="Leu-rich_rpt"/>
</dbReference>
<dbReference type="OrthoDB" id="120976at2759"/>
<keyword evidence="1" id="KW-0677">Repeat</keyword>